<dbReference type="SUPFAM" id="SSF53756">
    <property type="entry name" value="UDP-Glycosyltransferase/glycogen phosphorylase"/>
    <property type="match status" value="1"/>
</dbReference>
<dbReference type="Pfam" id="PF13692">
    <property type="entry name" value="Glyco_trans_1_4"/>
    <property type="match status" value="1"/>
</dbReference>
<dbReference type="Gene3D" id="3.40.50.2000">
    <property type="entry name" value="Glycogen Phosphorylase B"/>
    <property type="match status" value="2"/>
</dbReference>
<organism evidence="5 6">
    <name type="scientific">Planobispora takensis</name>
    <dbReference type="NCBI Taxonomy" id="1367882"/>
    <lineage>
        <taxon>Bacteria</taxon>
        <taxon>Bacillati</taxon>
        <taxon>Actinomycetota</taxon>
        <taxon>Actinomycetes</taxon>
        <taxon>Streptosporangiales</taxon>
        <taxon>Streptosporangiaceae</taxon>
        <taxon>Planobispora</taxon>
    </lineage>
</organism>
<feature type="compositionally biased region" description="Low complexity" evidence="3">
    <location>
        <begin position="423"/>
        <end position="445"/>
    </location>
</feature>
<gene>
    <name evidence="5" type="ORF">Pta02_29800</name>
</gene>
<dbReference type="EMBL" id="BOOK01000020">
    <property type="protein sequence ID" value="GII00972.1"/>
    <property type="molecule type" value="Genomic_DNA"/>
</dbReference>
<feature type="region of interest" description="Disordered" evidence="3">
    <location>
        <begin position="408"/>
        <end position="492"/>
    </location>
</feature>
<evidence type="ECO:0000259" key="4">
    <source>
        <dbReference type="Pfam" id="PF13439"/>
    </source>
</evidence>
<proteinExistence type="predicted"/>
<evidence type="ECO:0000256" key="2">
    <source>
        <dbReference type="ARBA" id="ARBA00022679"/>
    </source>
</evidence>
<name>A0A8J3SXH7_9ACTN</name>
<dbReference type="InterPro" id="IPR050194">
    <property type="entry name" value="Glycosyltransferase_grp1"/>
</dbReference>
<evidence type="ECO:0000313" key="5">
    <source>
        <dbReference type="EMBL" id="GII00972.1"/>
    </source>
</evidence>
<dbReference type="AlphaFoldDB" id="A0A8J3SXH7"/>
<accession>A0A8J3SXH7</accession>
<evidence type="ECO:0000313" key="6">
    <source>
        <dbReference type="Proteomes" id="UP000634476"/>
    </source>
</evidence>
<dbReference type="GO" id="GO:0016758">
    <property type="term" value="F:hexosyltransferase activity"/>
    <property type="evidence" value="ECO:0007669"/>
    <property type="project" value="TreeGrafter"/>
</dbReference>
<keyword evidence="6" id="KW-1185">Reference proteome</keyword>
<evidence type="ECO:0000256" key="1">
    <source>
        <dbReference type="ARBA" id="ARBA00022676"/>
    </source>
</evidence>
<feature type="domain" description="Glycosyltransferase subfamily 4-like N-terminal" evidence="4">
    <location>
        <begin position="57"/>
        <end position="216"/>
    </location>
</feature>
<evidence type="ECO:0000256" key="3">
    <source>
        <dbReference type="SAM" id="MobiDB-lite"/>
    </source>
</evidence>
<sequence>MSGTTPRTGRGTVLVPAAGDEGTTLLTAGDGGTALLAAGETAAGVPSVLHVAQPVDGGVAVYVAAVAADQARRGWNVAVACPGRGRLPAELAALGVRWLEWEAGRSPGPCCPGEARRLRRLADGFGPHVVHLHSSKAGLAGRAAIRGAVPTFFQPHGWSWLASRGAMAGAALAWERTAARWTGLTVCVSEGEAALARDGGLRGNLTVVRNGVDLDRFRPADAAGKARAREMLGVPADDPLVVCVGRVTRQKGQDVLAAAWEPVVRRCPRARLAIVGDGDLRPALRTGPGMLFTGAVDDARPWYAAADVVVLPSRWEGLPLTALEAMACGRSLVASGIPGLREVVTGETGALVPPEDDLALAEAVLLRLLHPELARLEGEAGALRAAGFGLRDALDRLAALTSRAAGIGGTPGPGVGCGGSPGVGDFSGAFSGDSSGDSSGDGAAESPDDGSGEPSPVTGAGDPSGDIMAGSSLRKTREDLGLAGHCQTPCGQ</sequence>
<comment type="caution">
    <text evidence="5">The sequence shown here is derived from an EMBL/GenBank/DDBJ whole genome shotgun (WGS) entry which is preliminary data.</text>
</comment>
<dbReference type="GO" id="GO:1901137">
    <property type="term" value="P:carbohydrate derivative biosynthetic process"/>
    <property type="evidence" value="ECO:0007669"/>
    <property type="project" value="UniProtKB-ARBA"/>
</dbReference>
<dbReference type="PANTHER" id="PTHR45947:SF3">
    <property type="entry name" value="SULFOQUINOVOSYL TRANSFERASE SQD2"/>
    <property type="match status" value="1"/>
</dbReference>
<dbReference type="Pfam" id="PF13439">
    <property type="entry name" value="Glyco_transf_4"/>
    <property type="match status" value="1"/>
</dbReference>
<reference evidence="5" key="1">
    <citation type="submission" date="2021-01" db="EMBL/GenBank/DDBJ databases">
        <title>Whole genome shotgun sequence of Planobispora takensis NBRC 109077.</title>
        <authorList>
            <person name="Komaki H."/>
            <person name="Tamura T."/>
        </authorList>
    </citation>
    <scope>NUCLEOTIDE SEQUENCE</scope>
    <source>
        <strain evidence="5">NBRC 109077</strain>
    </source>
</reference>
<dbReference type="InterPro" id="IPR028098">
    <property type="entry name" value="Glyco_trans_4-like_N"/>
</dbReference>
<keyword evidence="1" id="KW-0328">Glycosyltransferase</keyword>
<protein>
    <recommendedName>
        <fullName evidence="4">Glycosyltransferase subfamily 4-like N-terminal domain-containing protein</fullName>
    </recommendedName>
</protein>
<dbReference type="Proteomes" id="UP000634476">
    <property type="component" value="Unassembled WGS sequence"/>
</dbReference>
<feature type="compositionally biased region" description="Gly residues" evidence="3">
    <location>
        <begin position="408"/>
        <end position="422"/>
    </location>
</feature>
<dbReference type="PANTHER" id="PTHR45947">
    <property type="entry name" value="SULFOQUINOVOSYL TRANSFERASE SQD2"/>
    <property type="match status" value="1"/>
</dbReference>
<keyword evidence="2" id="KW-0808">Transferase</keyword>